<evidence type="ECO:0000259" key="1">
    <source>
        <dbReference type="Pfam" id="PF13577"/>
    </source>
</evidence>
<dbReference type="OrthoDB" id="2148716at2759"/>
<keyword evidence="3" id="KW-1185">Reference proteome</keyword>
<organism evidence="2 3">
    <name type="scientific">Dactylonectria estremocensis</name>
    <dbReference type="NCBI Taxonomy" id="1079267"/>
    <lineage>
        <taxon>Eukaryota</taxon>
        <taxon>Fungi</taxon>
        <taxon>Dikarya</taxon>
        <taxon>Ascomycota</taxon>
        <taxon>Pezizomycotina</taxon>
        <taxon>Sordariomycetes</taxon>
        <taxon>Hypocreomycetidae</taxon>
        <taxon>Hypocreales</taxon>
        <taxon>Nectriaceae</taxon>
        <taxon>Dactylonectria</taxon>
    </lineage>
</organism>
<sequence>MATYTTNLTLPDREAIPDALYRSITGLDANDEDIFVSAWHKDAIFVFDGTTPTEGLDAILATTFAYVGGALDTTHMVSNVRVDVKDGADTAKVTAHSLAQHCRKGEGKNPNASRFLTGNMYYIDVAKDNSDGLWKMKKLEIKVIWCEGDASILGQ</sequence>
<dbReference type="Pfam" id="PF13577">
    <property type="entry name" value="SnoaL_4"/>
    <property type="match status" value="1"/>
</dbReference>
<dbReference type="EMBL" id="JAGMUU010000008">
    <property type="protein sequence ID" value="KAH7147179.1"/>
    <property type="molecule type" value="Genomic_DNA"/>
</dbReference>
<dbReference type="InterPro" id="IPR032710">
    <property type="entry name" value="NTF2-like_dom_sf"/>
</dbReference>
<accession>A0A9P9EX42</accession>
<dbReference type="InterPro" id="IPR037401">
    <property type="entry name" value="SnoaL-like"/>
</dbReference>
<reference evidence="2" key="1">
    <citation type="journal article" date="2021" name="Nat. Commun.">
        <title>Genetic determinants of endophytism in the Arabidopsis root mycobiome.</title>
        <authorList>
            <person name="Mesny F."/>
            <person name="Miyauchi S."/>
            <person name="Thiergart T."/>
            <person name="Pickel B."/>
            <person name="Atanasova L."/>
            <person name="Karlsson M."/>
            <person name="Huettel B."/>
            <person name="Barry K.W."/>
            <person name="Haridas S."/>
            <person name="Chen C."/>
            <person name="Bauer D."/>
            <person name="Andreopoulos W."/>
            <person name="Pangilinan J."/>
            <person name="LaButti K."/>
            <person name="Riley R."/>
            <person name="Lipzen A."/>
            <person name="Clum A."/>
            <person name="Drula E."/>
            <person name="Henrissat B."/>
            <person name="Kohler A."/>
            <person name="Grigoriev I.V."/>
            <person name="Martin F.M."/>
            <person name="Hacquard S."/>
        </authorList>
    </citation>
    <scope>NUCLEOTIDE SEQUENCE</scope>
    <source>
        <strain evidence="2">MPI-CAGE-AT-0021</strain>
    </source>
</reference>
<protein>
    <recommendedName>
        <fullName evidence="1">SnoaL-like domain-containing protein</fullName>
    </recommendedName>
</protein>
<dbReference type="AlphaFoldDB" id="A0A9P9EX42"/>
<feature type="domain" description="SnoaL-like" evidence="1">
    <location>
        <begin position="9"/>
        <end position="139"/>
    </location>
</feature>
<comment type="caution">
    <text evidence="2">The sequence shown here is derived from an EMBL/GenBank/DDBJ whole genome shotgun (WGS) entry which is preliminary data.</text>
</comment>
<name>A0A9P9EX42_9HYPO</name>
<dbReference type="Proteomes" id="UP000717696">
    <property type="component" value="Unassembled WGS sequence"/>
</dbReference>
<dbReference type="Gene3D" id="3.10.450.50">
    <property type="match status" value="1"/>
</dbReference>
<dbReference type="CDD" id="cd00531">
    <property type="entry name" value="NTF2_like"/>
    <property type="match status" value="1"/>
</dbReference>
<evidence type="ECO:0000313" key="2">
    <source>
        <dbReference type="EMBL" id="KAH7147179.1"/>
    </source>
</evidence>
<evidence type="ECO:0000313" key="3">
    <source>
        <dbReference type="Proteomes" id="UP000717696"/>
    </source>
</evidence>
<gene>
    <name evidence="2" type="ORF">B0J13DRAFT_595337</name>
</gene>
<dbReference type="SUPFAM" id="SSF54427">
    <property type="entry name" value="NTF2-like"/>
    <property type="match status" value="1"/>
</dbReference>
<proteinExistence type="predicted"/>